<organism evidence="4 5">
    <name type="scientific">Alloalcanivorax marinus</name>
    <dbReference type="NCBI Taxonomy" id="1177169"/>
    <lineage>
        <taxon>Bacteria</taxon>
        <taxon>Pseudomonadati</taxon>
        <taxon>Pseudomonadota</taxon>
        <taxon>Gammaproteobacteria</taxon>
        <taxon>Oceanospirillales</taxon>
        <taxon>Alcanivoracaceae</taxon>
        <taxon>Alloalcanivorax</taxon>
    </lineage>
</organism>
<comment type="caution">
    <text evidence="4">The sequence shown here is derived from an EMBL/GenBank/DDBJ whole genome shotgun (WGS) entry which is preliminary data.</text>
</comment>
<dbReference type="PROSITE" id="PS00921">
    <property type="entry name" value="NITRIL_CHT_2"/>
    <property type="match status" value="1"/>
</dbReference>
<sequence>MNEATVRAAAAQIAPDLDSAGGTLDKVCAWIDDAAERGVQLLVFPETLVPYYPYFSFVRAPAFSGPDHLALYQRAVTVPGPEIERVAERARRHGMVVVLGVNERDRGTLYNTQVVLDGDGRLLLKRRKITPTYHERMIWGQGDASGLQVVDSAVGRIGALACWEHYNPLARYALMTQHEEIHCAQFPGSMVGQVFADQIEAAMRHHAAESGCFVVNATGWLEEHQIQAITDDPAQQKALRGGCMTMIVSPEGKVLGKPVTEGEGLCVADLDMALILKRKRMMDSVGHYARPELLSLLIDRRPAATVHDLHPIHGPEGGDTAGAPIGSDEHEQQEYPLQSAAHQ</sequence>
<proteinExistence type="inferred from homology"/>
<dbReference type="EMBL" id="JAJGNA010000003">
    <property type="protein sequence ID" value="MCC4307788.1"/>
    <property type="molecule type" value="Genomic_DNA"/>
</dbReference>
<dbReference type="GO" id="GO:0000257">
    <property type="term" value="F:nitrilase activity"/>
    <property type="evidence" value="ECO:0007669"/>
    <property type="project" value="UniProtKB-ARBA"/>
</dbReference>
<dbReference type="Gene3D" id="3.60.110.10">
    <property type="entry name" value="Carbon-nitrogen hydrolase"/>
    <property type="match status" value="1"/>
</dbReference>
<reference evidence="4" key="1">
    <citation type="submission" date="2021-10" db="EMBL/GenBank/DDBJ databases">
        <title>The diversity and Nitrogen Metabolism of Culturable Nitrate-Utilizing Bacteria Within the Oxygen Minimum Zone of the Changjiang (Yangtze River)Estuary.</title>
        <authorList>
            <person name="Zhang D."/>
            <person name="Zheng J."/>
            <person name="Liu S."/>
            <person name="He W."/>
        </authorList>
    </citation>
    <scope>NUCLEOTIDE SEQUENCE</scope>
    <source>
        <strain evidence="4">FXH-223</strain>
    </source>
</reference>
<dbReference type="SUPFAM" id="SSF56317">
    <property type="entry name" value="Carbon-nitrogen hydrolase"/>
    <property type="match status" value="1"/>
</dbReference>
<feature type="region of interest" description="Disordered" evidence="2">
    <location>
        <begin position="308"/>
        <end position="343"/>
    </location>
</feature>
<dbReference type="PANTHER" id="PTHR46044">
    <property type="entry name" value="NITRILASE"/>
    <property type="match status" value="1"/>
</dbReference>
<evidence type="ECO:0000313" key="5">
    <source>
        <dbReference type="Proteomes" id="UP001108027"/>
    </source>
</evidence>
<evidence type="ECO:0000259" key="3">
    <source>
        <dbReference type="PROSITE" id="PS50263"/>
    </source>
</evidence>
<dbReference type="InterPro" id="IPR003010">
    <property type="entry name" value="C-N_Hydrolase"/>
</dbReference>
<comment type="similarity">
    <text evidence="1">Belongs to the carbon-nitrogen hydrolase superfamily. Nitrilase family.</text>
</comment>
<evidence type="ECO:0000256" key="2">
    <source>
        <dbReference type="SAM" id="MobiDB-lite"/>
    </source>
</evidence>
<dbReference type="InterPro" id="IPR044149">
    <property type="entry name" value="Nitrilases_CHs"/>
</dbReference>
<feature type="domain" description="CN hydrolase" evidence="3">
    <location>
        <begin position="6"/>
        <end position="272"/>
    </location>
</feature>
<dbReference type="PANTHER" id="PTHR46044:SF1">
    <property type="entry name" value="CN HYDROLASE DOMAIN-CONTAINING PROTEIN"/>
    <property type="match status" value="1"/>
</dbReference>
<dbReference type="Pfam" id="PF00795">
    <property type="entry name" value="CN_hydrolase"/>
    <property type="match status" value="1"/>
</dbReference>
<dbReference type="CDD" id="cd07564">
    <property type="entry name" value="nitrilases_CHs"/>
    <property type="match status" value="1"/>
</dbReference>
<evidence type="ECO:0000313" key="4">
    <source>
        <dbReference type="EMBL" id="MCC4307788.1"/>
    </source>
</evidence>
<dbReference type="NCBIfam" id="TIGR04048">
    <property type="entry name" value="nitrile_sll0784"/>
    <property type="match status" value="1"/>
</dbReference>
<accession>A0A9Q3YQN9</accession>
<dbReference type="InterPro" id="IPR036526">
    <property type="entry name" value="C-N_Hydrolase_sf"/>
</dbReference>
<evidence type="ECO:0000256" key="1">
    <source>
        <dbReference type="ARBA" id="ARBA00008129"/>
    </source>
</evidence>
<dbReference type="InterPro" id="IPR023919">
    <property type="entry name" value="Nitrilase"/>
</dbReference>
<keyword evidence="5" id="KW-1185">Reference proteome</keyword>
<dbReference type="Proteomes" id="UP001108027">
    <property type="component" value="Unassembled WGS sequence"/>
</dbReference>
<name>A0A9Q3YQN9_9GAMM</name>
<protein>
    <submittedName>
        <fullName evidence="4">Nit6803 family nitriliase</fullName>
    </submittedName>
</protein>
<dbReference type="InterPro" id="IPR000132">
    <property type="entry name" value="Nitrilase/CN_hydratase_CS"/>
</dbReference>
<dbReference type="RefSeq" id="WP_228233180.1">
    <property type="nucleotide sequence ID" value="NZ_JAJGNA010000003.1"/>
</dbReference>
<dbReference type="AlphaFoldDB" id="A0A9Q3YQN9"/>
<dbReference type="PROSITE" id="PS50263">
    <property type="entry name" value="CN_HYDROLASE"/>
    <property type="match status" value="1"/>
</dbReference>
<gene>
    <name evidence="4" type="ORF">LL252_04305</name>
</gene>